<dbReference type="Proteomes" id="UP000680158">
    <property type="component" value="Unassembled WGS sequence"/>
</dbReference>
<comment type="caution">
    <text evidence="2">The sequence shown here is derived from an EMBL/GenBank/DDBJ whole genome shotgun (WGS) entry which is preliminary data.</text>
</comment>
<reference evidence="2 3" key="1">
    <citation type="submission" date="2021-04" db="EMBL/GenBank/DDBJ databases">
        <title>novel species isolated from subtropical streams in China.</title>
        <authorList>
            <person name="Lu H."/>
        </authorList>
    </citation>
    <scope>NUCLEOTIDE SEQUENCE [LARGE SCALE GENOMIC DNA]</scope>
    <source>
        <strain evidence="2 3">BYS107W</strain>
    </source>
</reference>
<dbReference type="AlphaFoldDB" id="A0A941I5Z4"/>
<proteinExistence type="predicted"/>
<dbReference type="EMBL" id="JAGSPM010000017">
    <property type="protein sequence ID" value="MBR7748444.1"/>
    <property type="molecule type" value="Genomic_DNA"/>
</dbReference>
<keyword evidence="3" id="KW-1185">Reference proteome</keyword>
<dbReference type="RefSeq" id="WP_212685717.1">
    <property type="nucleotide sequence ID" value="NZ_JAGSPM010000017.1"/>
</dbReference>
<evidence type="ECO:0000313" key="2">
    <source>
        <dbReference type="EMBL" id="MBR7748444.1"/>
    </source>
</evidence>
<sequence>MSFMRIFHIFDSFSTPLKASSSEQILNSQTKTETLEQAPTKTWPQIERRSGVDRRVEERRVLNCQPYIDTRKNNGRRRSFGRRARDQANALPF</sequence>
<evidence type="ECO:0000313" key="3">
    <source>
        <dbReference type="Proteomes" id="UP000680158"/>
    </source>
</evidence>
<feature type="compositionally biased region" description="Basic residues" evidence="1">
    <location>
        <begin position="73"/>
        <end position="82"/>
    </location>
</feature>
<organism evidence="2 3">
    <name type="scientific">Undibacterium baiyunense</name>
    <dbReference type="NCBI Taxonomy" id="2828731"/>
    <lineage>
        <taxon>Bacteria</taxon>
        <taxon>Pseudomonadati</taxon>
        <taxon>Pseudomonadota</taxon>
        <taxon>Betaproteobacteria</taxon>
        <taxon>Burkholderiales</taxon>
        <taxon>Oxalobacteraceae</taxon>
        <taxon>Undibacterium</taxon>
    </lineage>
</organism>
<accession>A0A941I5Z4</accession>
<evidence type="ECO:0000256" key="1">
    <source>
        <dbReference type="SAM" id="MobiDB-lite"/>
    </source>
</evidence>
<protein>
    <submittedName>
        <fullName evidence="2">Uncharacterized protein</fullName>
    </submittedName>
</protein>
<name>A0A941I5Z4_9BURK</name>
<gene>
    <name evidence="2" type="ORF">KDM92_17820</name>
</gene>
<feature type="region of interest" description="Disordered" evidence="1">
    <location>
        <begin position="70"/>
        <end position="93"/>
    </location>
</feature>